<dbReference type="AlphaFoldDB" id="A0A3Q7GUU4"/>
<dbReference type="EnsemblPlants" id="Solyc04g040010.3.1">
    <property type="protein sequence ID" value="Solyc04g040010.3.1"/>
    <property type="gene ID" value="Solyc04g040010.3"/>
</dbReference>
<name>A0A3Q7GUU4_SOLLC</name>
<dbReference type="PANTHER" id="PTHR36309">
    <property type="entry name" value="RNA-BINDING (RRM/RBD/RNP MOTIFS) FAMILY PROTEIN"/>
    <property type="match status" value="1"/>
</dbReference>
<dbReference type="InParanoid" id="A0A3Q7GUU4"/>
<dbReference type="Proteomes" id="UP000004994">
    <property type="component" value="Chromosome 4"/>
</dbReference>
<evidence type="ECO:0000313" key="1">
    <source>
        <dbReference type="EnsemblPlants" id="Solyc04g040010.3.1"/>
    </source>
</evidence>
<keyword evidence="2" id="KW-1185">Reference proteome</keyword>
<reference evidence="1" key="2">
    <citation type="submission" date="2019-01" db="UniProtKB">
        <authorList>
            <consortium name="EnsemblPlants"/>
        </authorList>
    </citation>
    <scope>IDENTIFICATION</scope>
    <source>
        <strain evidence="1">cv. Heinz 1706</strain>
    </source>
</reference>
<sequence length="97" mass="11602">MYYWLKSNDPNFEVATKMKRIVRIHAKEAIFLLKRQLKKEEQLAKEQSESLNAIYNKYELVQHVFKSGTPTRLRKHYKMCNDVFLVINILINTLVET</sequence>
<dbReference type="InterPro" id="IPR053316">
    <property type="entry name" value="Epigenetic_reg_gene_expr"/>
</dbReference>
<dbReference type="Gramene" id="Solyc04g040010.3.1">
    <property type="protein sequence ID" value="Solyc04g040010.3.1"/>
    <property type="gene ID" value="Solyc04g040010.3"/>
</dbReference>
<evidence type="ECO:0000313" key="2">
    <source>
        <dbReference type="Proteomes" id="UP000004994"/>
    </source>
</evidence>
<dbReference type="PaxDb" id="4081-Solyc04g040010.2.1"/>
<protein>
    <submittedName>
        <fullName evidence="1">Uncharacterized protein</fullName>
    </submittedName>
</protein>
<dbReference type="PANTHER" id="PTHR36309:SF5">
    <property type="entry name" value="RNA-BINDING REGION RNP-1 (RNA RECOGNITION MOTIF)"/>
    <property type="match status" value="1"/>
</dbReference>
<reference evidence="1" key="1">
    <citation type="journal article" date="2012" name="Nature">
        <title>The tomato genome sequence provides insights into fleshy fruit evolution.</title>
        <authorList>
            <consortium name="Tomato Genome Consortium"/>
        </authorList>
    </citation>
    <scope>NUCLEOTIDE SEQUENCE [LARGE SCALE GENOMIC DNA]</scope>
    <source>
        <strain evidence="1">cv. Heinz 1706</strain>
    </source>
</reference>
<proteinExistence type="predicted"/>
<organism evidence="1">
    <name type="scientific">Solanum lycopersicum</name>
    <name type="common">Tomato</name>
    <name type="synonym">Lycopersicon esculentum</name>
    <dbReference type="NCBI Taxonomy" id="4081"/>
    <lineage>
        <taxon>Eukaryota</taxon>
        <taxon>Viridiplantae</taxon>
        <taxon>Streptophyta</taxon>
        <taxon>Embryophyta</taxon>
        <taxon>Tracheophyta</taxon>
        <taxon>Spermatophyta</taxon>
        <taxon>Magnoliopsida</taxon>
        <taxon>eudicotyledons</taxon>
        <taxon>Gunneridae</taxon>
        <taxon>Pentapetalae</taxon>
        <taxon>asterids</taxon>
        <taxon>lamiids</taxon>
        <taxon>Solanales</taxon>
        <taxon>Solanaceae</taxon>
        <taxon>Solanoideae</taxon>
        <taxon>Solaneae</taxon>
        <taxon>Solanum</taxon>
        <taxon>Solanum subgen. Lycopersicon</taxon>
    </lineage>
</organism>
<accession>A0A3Q7GUU4</accession>
<dbReference type="STRING" id="4081.A0A3Q7GUU4"/>